<dbReference type="InterPro" id="IPR000608">
    <property type="entry name" value="UBC"/>
</dbReference>
<reference evidence="7" key="1">
    <citation type="journal article" date="2020" name="Fungal Divers.">
        <title>Resolving the Mortierellaceae phylogeny through synthesis of multi-gene phylogenetics and phylogenomics.</title>
        <authorList>
            <person name="Vandepol N."/>
            <person name="Liber J."/>
            <person name="Desiro A."/>
            <person name="Na H."/>
            <person name="Kennedy M."/>
            <person name="Barry K."/>
            <person name="Grigoriev I.V."/>
            <person name="Miller A.N."/>
            <person name="O'Donnell K."/>
            <person name="Stajich J.E."/>
            <person name="Bonito G."/>
        </authorList>
    </citation>
    <scope>NUCLEOTIDE SEQUENCE</scope>
    <source>
        <strain evidence="7">REB-010B</strain>
    </source>
</reference>
<keyword evidence="8" id="KW-1185">Reference proteome</keyword>
<evidence type="ECO:0000256" key="5">
    <source>
        <dbReference type="SAM" id="MobiDB-lite"/>
    </source>
</evidence>
<dbReference type="PANTHER" id="PTHR24067">
    <property type="entry name" value="UBIQUITIN-CONJUGATING ENZYME E2"/>
    <property type="match status" value="1"/>
</dbReference>
<dbReference type="GO" id="GO:0016740">
    <property type="term" value="F:transferase activity"/>
    <property type="evidence" value="ECO:0007669"/>
    <property type="project" value="UniProtKB-KW"/>
</dbReference>
<evidence type="ECO:0000256" key="3">
    <source>
        <dbReference type="PROSITE-ProRule" id="PRU10133"/>
    </source>
</evidence>
<dbReference type="Pfam" id="PF00179">
    <property type="entry name" value="UQ_con"/>
    <property type="match status" value="1"/>
</dbReference>
<dbReference type="OrthoDB" id="10069349at2759"/>
<evidence type="ECO:0000313" key="7">
    <source>
        <dbReference type="EMBL" id="KAG0313912.1"/>
    </source>
</evidence>
<feature type="active site" description="Glycyl thioester intermediate" evidence="3">
    <location>
        <position position="65"/>
    </location>
</feature>
<gene>
    <name evidence="7" type="ORF">BGZ99_008511</name>
</gene>
<keyword evidence="4" id="KW-0547">Nucleotide-binding</keyword>
<keyword evidence="2 4" id="KW-0833">Ubl conjugation pathway</keyword>
<dbReference type="PROSITE" id="PS00183">
    <property type="entry name" value="UBC_1"/>
    <property type="match status" value="1"/>
</dbReference>
<evidence type="ECO:0000259" key="6">
    <source>
        <dbReference type="PROSITE" id="PS50127"/>
    </source>
</evidence>
<dbReference type="InterPro" id="IPR023313">
    <property type="entry name" value="UBQ-conjugating_AS"/>
</dbReference>
<keyword evidence="4" id="KW-0067">ATP-binding</keyword>
<dbReference type="Proteomes" id="UP000738325">
    <property type="component" value="Unassembled WGS sequence"/>
</dbReference>
<evidence type="ECO:0000256" key="4">
    <source>
        <dbReference type="RuleBase" id="RU362109"/>
    </source>
</evidence>
<name>A0A9P6R830_9FUNG</name>
<proteinExistence type="inferred from homology"/>
<sequence>MDSISPAALRKVTRELYALKSDPPEGIRPILNETVMTDIQAWIQGPGFFLTKIFHPNVSKQGDVCVSTLKKDWKKDLGLRHILLVVKCLLIAPNPESALNEEAGRQLLEHYDDYAKHARLMTGIHAQSAGQDVFAARTVSNSGSSSNSAITATSTVAAKDTTLDPSRVESHPQQEQFTSASNSSKAAAALSSSRLGSSRLSISLDSSTAGSFSRIPTVTTSTTATEDQSQPSPVEDVSSDATASALSAATARTTSFLYDSATASTLALKRKHPSDEKIMDHHAQCSSAAASHTKHSTATTAAVAAAAGLYARQTLQGLPTHPNQAATKSSHPLKQLLGHTRLEPLKDRVTDNTTKASIGAMAPKSSKGLMESRKRTLRRL</sequence>
<evidence type="ECO:0000256" key="2">
    <source>
        <dbReference type="ARBA" id="ARBA00022786"/>
    </source>
</evidence>
<dbReference type="InterPro" id="IPR016135">
    <property type="entry name" value="UBQ-conjugating_enzyme/RWD"/>
</dbReference>
<organism evidence="7 8">
    <name type="scientific">Dissophora globulifera</name>
    <dbReference type="NCBI Taxonomy" id="979702"/>
    <lineage>
        <taxon>Eukaryota</taxon>
        <taxon>Fungi</taxon>
        <taxon>Fungi incertae sedis</taxon>
        <taxon>Mucoromycota</taxon>
        <taxon>Mortierellomycotina</taxon>
        <taxon>Mortierellomycetes</taxon>
        <taxon>Mortierellales</taxon>
        <taxon>Mortierellaceae</taxon>
        <taxon>Dissophora</taxon>
    </lineage>
</organism>
<comment type="similarity">
    <text evidence="4">Belongs to the ubiquitin-conjugating enzyme family.</text>
</comment>
<dbReference type="SUPFAM" id="SSF54495">
    <property type="entry name" value="UBC-like"/>
    <property type="match status" value="1"/>
</dbReference>
<keyword evidence="1" id="KW-0808">Transferase</keyword>
<dbReference type="Gene3D" id="3.10.110.10">
    <property type="entry name" value="Ubiquitin Conjugating Enzyme"/>
    <property type="match status" value="1"/>
</dbReference>
<feature type="compositionally biased region" description="Polar residues" evidence="5">
    <location>
        <begin position="210"/>
        <end position="232"/>
    </location>
</feature>
<accession>A0A9P6R830</accession>
<evidence type="ECO:0000256" key="1">
    <source>
        <dbReference type="ARBA" id="ARBA00022679"/>
    </source>
</evidence>
<dbReference type="AlphaFoldDB" id="A0A9P6R830"/>
<dbReference type="EMBL" id="JAAAIP010000662">
    <property type="protein sequence ID" value="KAG0313912.1"/>
    <property type="molecule type" value="Genomic_DNA"/>
</dbReference>
<dbReference type="CDD" id="cd23804">
    <property type="entry name" value="UBCc_UBE2S"/>
    <property type="match status" value="1"/>
</dbReference>
<evidence type="ECO:0000313" key="8">
    <source>
        <dbReference type="Proteomes" id="UP000738325"/>
    </source>
</evidence>
<dbReference type="GO" id="GO:0005524">
    <property type="term" value="F:ATP binding"/>
    <property type="evidence" value="ECO:0007669"/>
    <property type="project" value="UniProtKB-UniRule"/>
</dbReference>
<feature type="domain" description="UBC core" evidence="6">
    <location>
        <begin position="1"/>
        <end position="127"/>
    </location>
</feature>
<feature type="region of interest" description="Disordered" evidence="5">
    <location>
        <begin position="208"/>
        <end position="241"/>
    </location>
</feature>
<feature type="region of interest" description="Disordered" evidence="5">
    <location>
        <begin position="163"/>
        <end position="183"/>
    </location>
</feature>
<feature type="region of interest" description="Disordered" evidence="5">
    <location>
        <begin position="359"/>
        <end position="380"/>
    </location>
</feature>
<dbReference type="InterPro" id="IPR050113">
    <property type="entry name" value="Ub_conjugating_enzyme"/>
</dbReference>
<dbReference type="PROSITE" id="PS50127">
    <property type="entry name" value="UBC_2"/>
    <property type="match status" value="1"/>
</dbReference>
<comment type="caution">
    <text evidence="7">The sequence shown here is derived from an EMBL/GenBank/DDBJ whole genome shotgun (WGS) entry which is preliminary data.</text>
</comment>
<protein>
    <recommendedName>
        <fullName evidence="6">UBC core domain-containing protein</fullName>
    </recommendedName>
</protein>
<dbReference type="SMART" id="SM00212">
    <property type="entry name" value="UBCc"/>
    <property type="match status" value="1"/>
</dbReference>